<comment type="caution">
    <text evidence="2">The sequence shown here is derived from an EMBL/GenBank/DDBJ whole genome shotgun (WGS) entry which is preliminary data.</text>
</comment>
<protein>
    <submittedName>
        <fullName evidence="2">Uncharacterized protein</fullName>
    </submittedName>
</protein>
<feature type="compositionally biased region" description="Basic residues" evidence="1">
    <location>
        <begin position="72"/>
        <end position="95"/>
    </location>
</feature>
<reference evidence="2 3" key="1">
    <citation type="submission" date="2014-02" db="EMBL/GenBank/DDBJ databases">
        <title>Single nucleus genome sequencing reveals high similarity among nuclei of an endomycorrhizal fungus.</title>
        <authorList>
            <person name="Lin K."/>
            <person name="Geurts R."/>
            <person name="Zhang Z."/>
            <person name="Limpens E."/>
            <person name="Saunders D.G."/>
            <person name="Mu D."/>
            <person name="Pang E."/>
            <person name="Cao H."/>
            <person name="Cha H."/>
            <person name="Lin T."/>
            <person name="Zhou Q."/>
            <person name="Shang Y."/>
            <person name="Li Y."/>
            <person name="Ivanov S."/>
            <person name="Sharma T."/>
            <person name="Velzen R.V."/>
            <person name="Ruijter N.D."/>
            <person name="Aanen D.K."/>
            <person name="Win J."/>
            <person name="Kamoun S."/>
            <person name="Bisseling T."/>
            <person name="Huang S."/>
        </authorList>
    </citation>
    <scope>NUCLEOTIDE SEQUENCE [LARGE SCALE GENOMIC DNA]</scope>
    <source>
        <strain evidence="3">DAOM197198w</strain>
    </source>
</reference>
<feature type="compositionally biased region" description="Acidic residues" evidence="1">
    <location>
        <begin position="51"/>
        <end position="64"/>
    </location>
</feature>
<dbReference type="OrthoDB" id="2440382at2759"/>
<accession>A0A015MXK4</accession>
<dbReference type="AlphaFoldDB" id="A0A015MXK4"/>
<dbReference type="HOGENOM" id="CLU_2373928_0_0_1"/>
<dbReference type="EMBL" id="JEMT01016105">
    <property type="protein sequence ID" value="EXX71533.1"/>
    <property type="molecule type" value="Genomic_DNA"/>
</dbReference>
<sequence length="95" mass="10900">MLSSTLIKWVNGTEEDKEKIKQNVPSKYKEMIKEGQRKRLMAKQGVRTKEEEEIESDSDDEEGEGWSVSIEKKKRGGKPGSRGRGRGGKRRHVKK</sequence>
<gene>
    <name evidence="2" type="ORF">RirG_077680</name>
</gene>
<keyword evidence="3" id="KW-1185">Reference proteome</keyword>
<feature type="region of interest" description="Disordered" evidence="1">
    <location>
        <begin position="35"/>
        <end position="95"/>
    </location>
</feature>
<dbReference type="Proteomes" id="UP000022910">
    <property type="component" value="Unassembled WGS sequence"/>
</dbReference>
<evidence type="ECO:0000313" key="3">
    <source>
        <dbReference type="Proteomes" id="UP000022910"/>
    </source>
</evidence>
<evidence type="ECO:0000313" key="2">
    <source>
        <dbReference type="EMBL" id="EXX71533.1"/>
    </source>
</evidence>
<organism evidence="2 3">
    <name type="scientific">Rhizophagus irregularis (strain DAOM 197198w)</name>
    <name type="common">Glomus intraradices</name>
    <dbReference type="NCBI Taxonomy" id="1432141"/>
    <lineage>
        <taxon>Eukaryota</taxon>
        <taxon>Fungi</taxon>
        <taxon>Fungi incertae sedis</taxon>
        <taxon>Mucoromycota</taxon>
        <taxon>Glomeromycotina</taxon>
        <taxon>Glomeromycetes</taxon>
        <taxon>Glomerales</taxon>
        <taxon>Glomeraceae</taxon>
        <taxon>Rhizophagus</taxon>
    </lineage>
</organism>
<proteinExistence type="predicted"/>
<evidence type="ECO:0000256" key="1">
    <source>
        <dbReference type="SAM" id="MobiDB-lite"/>
    </source>
</evidence>
<name>A0A015MXK4_RHIIW</name>